<sequence length="714" mass="76755">MASRSLFALLVVAAAMCASVASALRSRAATDPNMEVKFDFTPFLIQYRSGRVQRLMGTTVVAPSLDVRTGVVSKDVVVDRSTGLAVRLYRPKHRGGRLPVLIYFHGGAFVVESAFDPVYHNYLNALAAKAGAIAVSVNYRLAPEHPLPAAYDDAWTVLRWVAADMQRGADSWLARRGDASRLFVAGDSAGGNIAHNLAMRAGQHGGGATIRGVALLDPYFLGKYVDPTAQRAWGFICAGRYGMEHPYVNPMALPAASWRRLATSRVLMTVSDLDRLGPWQRAYVDALRGSGWPGEARLYVTPGEGHCYFLNNLESPKAAMHMATLAAYRKNIAVSSTSVLSFTVGCDDCLSVWLISPPRFTKHNKQKTINSVQDLVITLLIPAMNPDTEVDFDFSPLLIRYKSGRVHRLMGTARVDAGTDAVTGVTSKDVVIDAQSGGLAARLYLPGGVPRCEKLPVVVYFHGGGFVVHSAFSRVHSRFLNALVAAAGVVAVSVDYRLAPEHPLPAAYDDAWAALRWTVASCSASGGPEPWLAEHGDAARIFVAGDSAGANIAHNVTMRAGKDGLPGGARIEGMVLLHPFFRGGELVPSERADPELPRRAEKSWGFMCAGRYGIDHPFINPLSTPAEEWAALGCRRALVTVGELDTMRDRARMYVEALRGSAWEGEEAALYETGGEGHVYFLEEAAAAAAAGGDKAEAELDAVVSFIKRSSAAT</sequence>
<dbReference type="InterPro" id="IPR033140">
    <property type="entry name" value="Lipase_GDXG_put_SER_AS"/>
</dbReference>
<dbReference type="InterPro" id="IPR050466">
    <property type="entry name" value="Carboxylest/Gibb_receptor"/>
</dbReference>
<feature type="signal peptide" evidence="2">
    <location>
        <begin position="1"/>
        <end position="23"/>
    </location>
</feature>
<accession>A0A0E0IDB4</accession>
<name>A0A0E0IDB4_ORYNI</name>
<feature type="chain" id="PRO_5002362850" description="Alpha/beta hydrolase fold-3 domain-containing protein" evidence="2">
    <location>
        <begin position="24"/>
        <end position="714"/>
    </location>
</feature>
<dbReference type="OMA" id="PPRFTKH"/>
<feature type="active site" evidence="1">
    <location>
        <position position="188"/>
    </location>
</feature>
<evidence type="ECO:0000313" key="4">
    <source>
        <dbReference type="EnsemblPlants" id="ONIVA08G20010.2"/>
    </source>
</evidence>
<dbReference type="PANTHER" id="PTHR23024:SF396">
    <property type="entry name" value="OS08G0475000 PROTEIN"/>
    <property type="match status" value="1"/>
</dbReference>
<evidence type="ECO:0000259" key="3">
    <source>
        <dbReference type="Pfam" id="PF07859"/>
    </source>
</evidence>
<keyword evidence="5" id="KW-1185">Reference proteome</keyword>
<dbReference type="Gene3D" id="3.40.50.1820">
    <property type="entry name" value="alpha/beta hydrolase"/>
    <property type="match status" value="2"/>
</dbReference>
<dbReference type="Pfam" id="PF07859">
    <property type="entry name" value="Abhydrolase_3"/>
    <property type="match status" value="2"/>
</dbReference>
<keyword evidence="2" id="KW-0732">Signal</keyword>
<organism evidence="4">
    <name type="scientific">Oryza nivara</name>
    <name type="common">Indian wild rice</name>
    <name type="synonym">Oryza sativa f. spontanea</name>
    <dbReference type="NCBI Taxonomy" id="4536"/>
    <lineage>
        <taxon>Eukaryota</taxon>
        <taxon>Viridiplantae</taxon>
        <taxon>Streptophyta</taxon>
        <taxon>Embryophyta</taxon>
        <taxon>Tracheophyta</taxon>
        <taxon>Spermatophyta</taxon>
        <taxon>Magnoliopsida</taxon>
        <taxon>Liliopsida</taxon>
        <taxon>Poales</taxon>
        <taxon>Poaceae</taxon>
        <taxon>BOP clade</taxon>
        <taxon>Oryzoideae</taxon>
        <taxon>Oryzeae</taxon>
        <taxon>Oryzinae</taxon>
        <taxon>Oryza</taxon>
    </lineage>
</organism>
<dbReference type="InterPro" id="IPR013094">
    <property type="entry name" value="AB_hydrolase_3"/>
</dbReference>
<dbReference type="InterPro" id="IPR029058">
    <property type="entry name" value="AB_hydrolase_fold"/>
</dbReference>
<feature type="domain" description="Alpha/beta hydrolase fold-3" evidence="3">
    <location>
        <begin position="101"/>
        <end position="309"/>
    </location>
</feature>
<reference evidence="4" key="1">
    <citation type="submission" date="2015-04" db="UniProtKB">
        <authorList>
            <consortium name="EnsemblPlants"/>
        </authorList>
    </citation>
    <scope>IDENTIFICATION</scope>
    <source>
        <strain evidence="4">SL10</strain>
    </source>
</reference>
<dbReference type="SUPFAM" id="SSF53474">
    <property type="entry name" value="alpha/beta-Hydrolases"/>
    <property type="match status" value="2"/>
</dbReference>
<dbReference type="STRING" id="4536.A0A0E0IDB4"/>
<dbReference type="PANTHER" id="PTHR23024">
    <property type="entry name" value="ARYLACETAMIDE DEACETYLASE"/>
    <property type="match status" value="1"/>
</dbReference>
<proteinExistence type="predicted"/>
<dbReference type="Gramene" id="ONIVA08G20010.2">
    <property type="protein sequence ID" value="ONIVA08G20010.2"/>
    <property type="gene ID" value="ONIVA08G20010"/>
</dbReference>
<feature type="active site" evidence="1">
    <location>
        <position position="547"/>
    </location>
</feature>
<evidence type="ECO:0000313" key="5">
    <source>
        <dbReference type="Proteomes" id="UP000006591"/>
    </source>
</evidence>
<dbReference type="AlphaFoldDB" id="A0A0E0IDB4"/>
<dbReference type="EnsemblPlants" id="ONIVA08G20010.2">
    <property type="protein sequence ID" value="ONIVA08G20010.2"/>
    <property type="gene ID" value="ONIVA08G20010"/>
</dbReference>
<feature type="domain" description="Alpha/beta hydrolase fold-3" evidence="3">
    <location>
        <begin position="458"/>
        <end position="681"/>
    </location>
</feature>
<dbReference type="eggNOG" id="KOG1515">
    <property type="taxonomic scope" value="Eukaryota"/>
</dbReference>
<protein>
    <recommendedName>
        <fullName evidence="3">Alpha/beta hydrolase fold-3 domain-containing protein</fullName>
    </recommendedName>
</protein>
<evidence type="ECO:0000256" key="2">
    <source>
        <dbReference type="SAM" id="SignalP"/>
    </source>
</evidence>
<dbReference type="PROSITE" id="PS01174">
    <property type="entry name" value="LIPASE_GDXG_SER"/>
    <property type="match status" value="2"/>
</dbReference>
<dbReference type="GO" id="GO:0016787">
    <property type="term" value="F:hydrolase activity"/>
    <property type="evidence" value="ECO:0007669"/>
    <property type="project" value="InterPro"/>
</dbReference>
<evidence type="ECO:0000256" key="1">
    <source>
        <dbReference type="PROSITE-ProRule" id="PRU10038"/>
    </source>
</evidence>
<reference evidence="4" key="2">
    <citation type="submission" date="2018-04" db="EMBL/GenBank/DDBJ databases">
        <title>OnivRS2 (Oryza nivara Reference Sequence Version 2).</title>
        <authorList>
            <person name="Zhang J."/>
            <person name="Kudrna D."/>
            <person name="Lee S."/>
            <person name="Talag J."/>
            <person name="Rajasekar S."/>
            <person name="Welchert J."/>
            <person name="Hsing Y.-I."/>
            <person name="Wing R.A."/>
        </authorList>
    </citation>
    <scope>NUCLEOTIDE SEQUENCE [LARGE SCALE GENOMIC DNA]</scope>
    <source>
        <strain evidence="4">SL10</strain>
    </source>
</reference>
<dbReference type="Proteomes" id="UP000006591">
    <property type="component" value="Chromosome 8"/>
</dbReference>